<evidence type="ECO:0000256" key="2">
    <source>
        <dbReference type="ARBA" id="ARBA00022448"/>
    </source>
</evidence>
<dbReference type="SUPFAM" id="SSF52540">
    <property type="entry name" value="P-loop containing nucleoside triphosphate hydrolases"/>
    <property type="match status" value="1"/>
</dbReference>
<dbReference type="PANTHER" id="PTHR43335">
    <property type="entry name" value="ABC TRANSPORTER, ATP-BINDING PROTEIN"/>
    <property type="match status" value="1"/>
</dbReference>
<dbReference type="SUPFAM" id="SSF49785">
    <property type="entry name" value="Galactose-binding domain-like"/>
    <property type="match status" value="1"/>
</dbReference>
<dbReference type="InterPro" id="IPR029058">
    <property type="entry name" value="AB_hydrolase_fold"/>
</dbReference>
<dbReference type="EMBL" id="SSSM01000001">
    <property type="protein sequence ID" value="THG33339.1"/>
    <property type="molecule type" value="Genomic_DNA"/>
</dbReference>
<dbReference type="Proteomes" id="UP000309133">
    <property type="component" value="Unassembled WGS sequence"/>
</dbReference>
<dbReference type="Gene3D" id="2.60.120.260">
    <property type="entry name" value="Galactose-binding domain-like"/>
    <property type="match status" value="1"/>
</dbReference>
<dbReference type="InterPro" id="IPR008979">
    <property type="entry name" value="Galactose-bd-like_sf"/>
</dbReference>
<keyword evidence="4" id="KW-0067">ATP-binding</keyword>
<evidence type="ECO:0000256" key="3">
    <source>
        <dbReference type="ARBA" id="ARBA00022741"/>
    </source>
</evidence>
<dbReference type="PROSITE" id="PS50893">
    <property type="entry name" value="ABC_TRANSPORTER_2"/>
    <property type="match status" value="1"/>
</dbReference>
<comment type="similarity">
    <text evidence="1">Belongs to the ABC transporter superfamily.</text>
</comment>
<dbReference type="Pfam" id="PF00005">
    <property type="entry name" value="ABC_tran"/>
    <property type="match status" value="1"/>
</dbReference>
<keyword evidence="6" id="KW-0812">Transmembrane</keyword>
<evidence type="ECO:0000256" key="5">
    <source>
        <dbReference type="SAM" id="MobiDB-lite"/>
    </source>
</evidence>
<accession>A0A4S4FRP6</accession>
<evidence type="ECO:0000313" key="9">
    <source>
        <dbReference type="Proteomes" id="UP000309133"/>
    </source>
</evidence>
<proteinExistence type="inferred from homology"/>
<keyword evidence="9" id="KW-1185">Reference proteome</keyword>
<dbReference type="PANTHER" id="PTHR43335:SF4">
    <property type="entry name" value="ABC TRANSPORTER, ATP-BINDING PROTEIN"/>
    <property type="match status" value="1"/>
</dbReference>
<dbReference type="SUPFAM" id="SSF53474">
    <property type="entry name" value="alpha/beta-Hydrolases"/>
    <property type="match status" value="1"/>
</dbReference>
<comment type="caution">
    <text evidence="8">The sequence shown here is derived from an EMBL/GenBank/DDBJ whole genome shotgun (WGS) entry which is preliminary data.</text>
</comment>
<name>A0A4S4FRP6_9MICO</name>
<dbReference type="GO" id="GO:0005524">
    <property type="term" value="F:ATP binding"/>
    <property type="evidence" value="ECO:0007669"/>
    <property type="project" value="UniProtKB-KW"/>
</dbReference>
<dbReference type="AlphaFoldDB" id="A0A4S4FRP6"/>
<reference evidence="8 9" key="1">
    <citation type="submission" date="2019-04" db="EMBL/GenBank/DDBJ databases">
        <authorList>
            <person name="Jiang L."/>
        </authorList>
    </citation>
    <scope>NUCLEOTIDE SEQUENCE [LARGE SCALE GENOMIC DNA]</scope>
    <source>
        <strain evidence="8 9">YIM 131853</strain>
    </source>
</reference>
<dbReference type="OrthoDB" id="9804819at2"/>
<dbReference type="InterPro" id="IPR003439">
    <property type="entry name" value="ABC_transporter-like_ATP-bd"/>
</dbReference>
<dbReference type="Gene3D" id="3.40.50.1820">
    <property type="entry name" value="alpha/beta hydrolase"/>
    <property type="match status" value="1"/>
</dbReference>
<dbReference type="InterPro" id="IPR027417">
    <property type="entry name" value="P-loop_NTPase"/>
</dbReference>
<feature type="region of interest" description="Disordered" evidence="5">
    <location>
        <begin position="38"/>
        <end position="58"/>
    </location>
</feature>
<gene>
    <name evidence="8" type="ORF">E6C64_03010</name>
</gene>
<dbReference type="RefSeq" id="WP_136426121.1">
    <property type="nucleotide sequence ID" value="NZ_SSSM01000001.1"/>
</dbReference>
<evidence type="ECO:0000256" key="1">
    <source>
        <dbReference type="ARBA" id="ARBA00005417"/>
    </source>
</evidence>
<evidence type="ECO:0000256" key="6">
    <source>
        <dbReference type="SAM" id="Phobius"/>
    </source>
</evidence>
<feature type="transmembrane region" description="Helical" evidence="6">
    <location>
        <begin position="609"/>
        <end position="630"/>
    </location>
</feature>
<keyword evidence="2" id="KW-0813">Transport</keyword>
<dbReference type="InterPro" id="IPR003593">
    <property type="entry name" value="AAA+_ATPase"/>
</dbReference>
<sequence>MRTERRAPLGPRRPRALVATSAAIALLALLGGTGPAGLEPANAQDSSIAPTPPTITDEPIEAMVPLPAGPGEDGEVHLDTSLYLPKSIPAPMVLLAHGFGGSKDDLNRQARTLRDLGYVVLTYSARGFGRSDGKISLDSVDHEVADASGLIDYVVDQGYFVADSGGGPEVAVVGGSYGGALALMLGATDPRVDAVVAAITWNDLESALVPNSVVPAGDDRSSPAPLLDSQPGVFKEAWASQLFGQATFRSDSACGEFTAELCALYSRLVAGDPLSPDDEALLADSSPSSVLDRMSAPTLLLQGTRDSLFGLDQADANARQIAAAGAPVDVVWFSGGHDSGAAASSGQASIEPTIEEFLAKHLPLTHSSTGPPLSPEPDPQFSYTVPGGATASGQSLAATSYPGIDDAADAVTSTEIEIRSRPRTIVNPPGGLPAAITTLPALGALLGTLGSTAAISLPQDGQTTWGFSRSLRESTTMVGSPTFTMSVARPVGDDAVEGVTEQPNDAVLYAALYSVNGDSRTLVGGTVAPVRVRNVPADGSPVDVEVALPAAAWQFSAGSRIELWVATTDALYQSSPDAAGWRVNVRGTLSLPTVPQSALTESRGVASPLALGGIAAVLLVAIGLGIAAMIRGRRRGVAAAAAGTLPTVAETSASAAPLVLTGLVKNFRNGQRAVDELSFRVETGQVLGLLGPNGAGKTTTLRMAVGLLRPDAGYAEIFGERIVPGAAVLTRVGTFIEGPGFLPHLSGRRNLELFWAASGRAPQGSRIDEALAIADLGAAIERSVRGYSQGMRQRLAIAQAMLGMPELLILDEPTNGLDPPQIHALRGVLRRYADSGRTVIVSSHLLGEVEQTCSHVVVMARGRLIASGTVAELAGEVSEVTIEVTDAEQGGTALEPLGLPAIEVLSPTSLRLLPGETSVETIVSALVAAGVGVRGIRSGRHLEETFLELVGTGEQR</sequence>
<dbReference type="SMART" id="SM00382">
    <property type="entry name" value="AAA"/>
    <property type="match status" value="1"/>
</dbReference>
<dbReference type="InterPro" id="IPR000383">
    <property type="entry name" value="Xaa-Pro-like_dom"/>
</dbReference>
<evidence type="ECO:0000313" key="8">
    <source>
        <dbReference type="EMBL" id="THG33339.1"/>
    </source>
</evidence>
<dbReference type="PROSITE" id="PS00211">
    <property type="entry name" value="ABC_TRANSPORTER_1"/>
    <property type="match status" value="1"/>
</dbReference>
<keyword evidence="8" id="KW-0378">Hydrolase</keyword>
<dbReference type="GO" id="GO:0016887">
    <property type="term" value="F:ATP hydrolysis activity"/>
    <property type="evidence" value="ECO:0007669"/>
    <property type="project" value="InterPro"/>
</dbReference>
<protein>
    <submittedName>
        <fullName evidence="8">Alpha/beta fold hydrolase</fullName>
    </submittedName>
</protein>
<evidence type="ECO:0000256" key="4">
    <source>
        <dbReference type="ARBA" id="ARBA00022840"/>
    </source>
</evidence>
<feature type="domain" description="ABC transporter" evidence="7">
    <location>
        <begin position="658"/>
        <end position="886"/>
    </location>
</feature>
<keyword evidence="3" id="KW-0547">Nucleotide-binding</keyword>
<keyword evidence="6" id="KW-1133">Transmembrane helix</keyword>
<evidence type="ECO:0000259" key="7">
    <source>
        <dbReference type="PROSITE" id="PS50893"/>
    </source>
</evidence>
<keyword evidence="6" id="KW-0472">Membrane</keyword>
<dbReference type="Gene3D" id="3.40.50.300">
    <property type="entry name" value="P-loop containing nucleotide triphosphate hydrolases"/>
    <property type="match status" value="1"/>
</dbReference>
<dbReference type="Pfam" id="PF02129">
    <property type="entry name" value="Peptidase_S15"/>
    <property type="match status" value="1"/>
</dbReference>
<dbReference type="InterPro" id="IPR017871">
    <property type="entry name" value="ABC_transporter-like_CS"/>
</dbReference>
<organism evidence="8 9">
    <name type="scientific">Naasia lichenicola</name>
    <dbReference type="NCBI Taxonomy" id="2565933"/>
    <lineage>
        <taxon>Bacteria</taxon>
        <taxon>Bacillati</taxon>
        <taxon>Actinomycetota</taxon>
        <taxon>Actinomycetes</taxon>
        <taxon>Micrococcales</taxon>
        <taxon>Microbacteriaceae</taxon>
        <taxon>Naasia</taxon>
    </lineage>
</organism>